<gene>
    <name evidence="2" type="ORF">VP01_9417g1</name>
</gene>
<keyword evidence="1" id="KW-0472">Membrane</keyword>
<dbReference type="VEuPathDB" id="FungiDB:VP01_9417g1"/>
<reference evidence="2 3" key="1">
    <citation type="submission" date="2015-08" db="EMBL/GenBank/DDBJ databases">
        <title>Next Generation Sequencing and Analysis of the Genome of Puccinia sorghi L Schw, the Causal Agent of Maize Common Rust.</title>
        <authorList>
            <person name="Rochi L."/>
            <person name="Burguener G."/>
            <person name="Darino M."/>
            <person name="Turjanski A."/>
            <person name="Kreff E."/>
            <person name="Dieguez M.J."/>
            <person name="Sacco F."/>
        </authorList>
    </citation>
    <scope>NUCLEOTIDE SEQUENCE [LARGE SCALE GENOMIC DNA]</scope>
    <source>
        <strain evidence="2 3">RO10H11247</strain>
    </source>
</reference>
<dbReference type="Proteomes" id="UP000037035">
    <property type="component" value="Unassembled WGS sequence"/>
</dbReference>
<dbReference type="EMBL" id="LAVV01015068">
    <property type="protein sequence ID" value="KNZ44204.1"/>
    <property type="molecule type" value="Genomic_DNA"/>
</dbReference>
<evidence type="ECO:0000256" key="1">
    <source>
        <dbReference type="SAM" id="Phobius"/>
    </source>
</evidence>
<name>A0A0L6U6Q0_9BASI</name>
<dbReference type="AlphaFoldDB" id="A0A0L6U6Q0"/>
<comment type="caution">
    <text evidence="2">The sequence shown here is derived from an EMBL/GenBank/DDBJ whole genome shotgun (WGS) entry which is preliminary data.</text>
</comment>
<sequence length="45" mass="5229">MKVVFFHFYFIVLVHLVVIEPCVVAIISDSKLISVFCSFSEFFLD</sequence>
<keyword evidence="3" id="KW-1185">Reference proteome</keyword>
<accession>A0A0L6U6Q0</accession>
<feature type="transmembrane region" description="Helical" evidence="1">
    <location>
        <begin position="6"/>
        <end position="27"/>
    </location>
</feature>
<keyword evidence="1" id="KW-0812">Transmembrane</keyword>
<proteinExistence type="predicted"/>
<evidence type="ECO:0000313" key="3">
    <source>
        <dbReference type="Proteomes" id="UP000037035"/>
    </source>
</evidence>
<organism evidence="2 3">
    <name type="scientific">Puccinia sorghi</name>
    <dbReference type="NCBI Taxonomy" id="27349"/>
    <lineage>
        <taxon>Eukaryota</taxon>
        <taxon>Fungi</taxon>
        <taxon>Dikarya</taxon>
        <taxon>Basidiomycota</taxon>
        <taxon>Pucciniomycotina</taxon>
        <taxon>Pucciniomycetes</taxon>
        <taxon>Pucciniales</taxon>
        <taxon>Pucciniaceae</taxon>
        <taxon>Puccinia</taxon>
    </lineage>
</organism>
<evidence type="ECO:0000313" key="2">
    <source>
        <dbReference type="EMBL" id="KNZ44204.1"/>
    </source>
</evidence>
<keyword evidence="1" id="KW-1133">Transmembrane helix</keyword>
<protein>
    <submittedName>
        <fullName evidence="2">Putative signal peptide protein</fullName>
    </submittedName>
</protein>